<organism evidence="1 2">
    <name type="scientific">Chengkuizengella axinellae</name>
    <dbReference type="NCBI Taxonomy" id="3064388"/>
    <lineage>
        <taxon>Bacteria</taxon>
        <taxon>Bacillati</taxon>
        <taxon>Bacillota</taxon>
        <taxon>Bacilli</taxon>
        <taxon>Bacillales</taxon>
        <taxon>Paenibacillaceae</taxon>
        <taxon>Chengkuizengella</taxon>
    </lineage>
</organism>
<evidence type="ECO:0000313" key="2">
    <source>
        <dbReference type="Proteomes" id="UP001231941"/>
    </source>
</evidence>
<comment type="caution">
    <text evidence="1">The sequence shown here is derived from an EMBL/GenBank/DDBJ whole genome shotgun (WGS) entry which is preliminary data.</text>
</comment>
<keyword evidence="2" id="KW-1185">Reference proteome</keyword>
<dbReference type="Proteomes" id="UP001231941">
    <property type="component" value="Unassembled WGS sequence"/>
</dbReference>
<accession>A0ABT9J3Q7</accession>
<dbReference type="RefSeq" id="WP_305993566.1">
    <property type="nucleotide sequence ID" value="NZ_JAVAMP010000013.1"/>
</dbReference>
<reference evidence="1 2" key="1">
    <citation type="submission" date="2023-08" db="EMBL/GenBank/DDBJ databases">
        <authorList>
            <person name="Park J.-S."/>
        </authorList>
    </citation>
    <scope>NUCLEOTIDE SEQUENCE [LARGE SCALE GENOMIC DNA]</scope>
    <source>
        <strain evidence="1 2">2205SS18-9</strain>
    </source>
</reference>
<sequence length="177" mass="19442">MSVFDKTICDCCVCPMQCVLKALERQEVELFTRSEGFIGVTISRVEDFIVFTEEGGKFAICNITAVSIAPSAFTPFPLKPIQTNNKGLCACCEEPMTNVARSRMREGQPFDIEFISSPEAVPAPGVLIQQVGEGIVFGLVVENTPMFFSTCAMTRISPSNSSSNTNFITRFKELKSK</sequence>
<gene>
    <name evidence="1" type="ORF">Q5Y73_19340</name>
</gene>
<proteinExistence type="predicted"/>
<dbReference type="EMBL" id="JAVAMP010000013">
    <property type="protein sequence ID" value="MDP5276256.1"/>
    <property type="molecule type" value="Genomic_DNA"/>
</dbReference>
<protein>
    <submittedName>
        <fullName evidence="1">Uncharacterized protein</fullName>
    </submittedName>
</protein>
<name>A0ABT9J3Q7_9BACL</name>
<evidence type="ECO:0000313" key="1">
    <source>
        <dbReference type="EMBL" id="MDP5276256.1"/>
    </source>
</evidence>